<evidence type="ECO:0000313" key="4">
    <source>
        <dbReference type="Proteomes" id="UP001278571"/>
    </source>
</evidence>
<keyword evidence="4" id="KW-1185">Reference proteome</keyword>
<feature type="compositionally biased region" description="Basic residues" evidence="1">
    <location>
        <begin position="472"/>
        <end position="481"/>
    </location>
</feature>
<dbReference type="RefSeq" id="WP_319008368.1">
    <property type="nucleotide sequence ID" value="NZ_JAWJZF010000272.1"/>
</dbReference>
<dbReference type="InterPro" id="IPR012337">
    <property type="entry name" value="RNaseH-like_sf"/>
</dbReference>
<dbReference type="NCBIfam" id="NF041680">
    <property type="entry name" value="transp_NF041680"/>
    <property type="match status" value="1"/>
</dbReference>
<feature type="domain" description="Transposase IS701-like DDE" evidence="2">
    <location>
        <begin position="22"/>
        <end position="275"/>
    </location>
</feature>
<proteinExistence type="predicted"/>
<dbReference type="InterPro" id="IPR038721">
    <property type="entry name" value="IS701-like_DDE_dom"/>
</dbReference>
<dbReference type="SUPFAM" id="SSF53098">
    <property type="entry name" value="Ribonuclease H-like"/>
    <property type="match status" value="1"/>
</dbReference>
<gene>
    <name evidence="3" type="ORF">R2363_06550</name>
</gene>
<dbReference type="Proteomes" id="UP001278571">
    <property type="component" value="Unassembled WGS sequence"/>
</dbReference>
<sequence>MSLQHHDARQAHLAELSRFRGEFYSCLTARSDALFELTDAVLCGDGPVRSLAELSLVGEHRRGHGGIYAALAEGRVDAERMRQALTSVPLLRAVDGRLVLAVDVTCWLRPDAHTSPQRILCHTYGRGKDQHIPVPGWPYSIVCALEPGRSSWTAPLDARRLAPVDDTATVTARQLRDLVERLITAGQWQTGDPDVLVIADAGYDAPRLAHLLRDLPVQVLARMRSDRVLRRPAPPREPHTRGRPPRHGGEFVFGHPDTWGTPDTETVTDTRLYGTALARSWDRLHPKLTHSSSWAAADGILPIFEGTVIRLDIAHLPSGATPKRVWLWWSGTDATAADTDRLWQAYLRRFDIEHTFRLFKQTLGWTCPKIRTPEAADRWTWLILAAYTQLRLARPLAADRRRPWERPVPADRLTPARVRRDFRHIRPTAACPARAPKPSRPGPGRPPGRKNTRPTPRHDVHTPRKTGTTTSRNKKSTTPRPRRTDQRTSQQPGR</sequence>
<accession>A0ABU4K309</accession>
<evidence type="ECO:0000256" key="1">
    <source>
        <dbReference type="SAM" id="MobiDB-lite"/>
    </source>
</evidence>
<dbReference type="Gene3D" id="3.90.350.10">
    <property type="entry name" value="Transposase Inhibitor Protein From Tn5, Chain A, domain 1"/>
    <property type="match status" value="1"/>
</dbReference>
<feature type="region of interest" description="Disordered" evidence="1">
    <location>
        <begin position="415"/>
        <end position="494"/>
    </location>
</feature>
<protein>
    <submittedName>
        <fullName evidence="3">NF041680 family putative transposase</fullName>
    </submittedName>
</protein>
<dbReference type="Pfam" id="PF13546">
    <property type="entry name" value="DDE_5"/>
    <property type="match status" value="1"/>
</dbReference>
<dbReference type="EMBL" id="JAWJZF010000272">
    <property type="protein sequence ID" value="MDX2291827.1"/>
    <property type="molecule type" value="Genomic_DNA"/>
</dbReference>
<organism evidence="3 4">
    <name type="scientific">Streptomyces roseolus</name>
    <dbReference type="NCBI Taxonomy" id="67358"/>
    <lineage>
        <taxon>Bacteria</taxon>
        <taxon>Bacillati</taxon>
        <taxon>Actinomycetota</taxon>
        <taxon>Actinomycetes</taxon>
        <taxon>Kitasatosporales</taxon>
        <taxon>Streptomycetaceae</taxon>
        <taxon>Streptomyces</taxon>
    </lineage>
</organism>
<reference evidence="3 4" key="1">
    <citation type="submission" date="2023-10" db="EMBL/GenBank/DDBJ databases">
        <authorList>
            <person name="Wang X.X."/>
        </authorList>
    </citation>
    <scope>NUCLEOTIDE SEQUENCE [LARGE SCALE GENOMIC DNA]</scope>
    <source>
        <strain evidence="3 4">NBRC 12816</strain>
    </source>
</reference>
<name>A0ABU4K309_9ACTN</name>
<evidence type="ECO:0000259" key="2">
    <source>
        <dbReference type="Pfam" id="PF13546"/>
    </source>
</evidence>
<evidence type="ECO:0000313" key="3">
    <source>
        <dbReference type="EMBL" id="MDX2291827.1"/>
    </source>
</evidence>
<feature type="region of interest" description="Disordered" evidence="1">
    <location>
        <begin position="229"/>
        <end position="260"/>
    </location>
</feature>
<comment type="caution">
    <text evidence="3">The sequence shown here is derived from an EMBL/GenBank/DDBJ whole genome shotgun (WGS) entry which is preliminary data.</text>
</comment>
<feature type="compositionally biased region" description="Basic and acidic residues" evidence="1">
    <location>
        <begin position="229"/>
        <end position="240"/>
    </location>
</feature>